<evidence type="ECO:0000256" key="1">
    <source>
        <dbReference type="SAM" id="MobiDB-lite"/>
    </source>
</evidence>
<accession>A0A375FMC9</accession>
<keyword evidence="2" id="KW-0472">Membrane</keyword>
<keyword evidence="2" id="KW-1133">Transmembrane helix</keyword>
<feature type="transmembrane region" description="Helical" evidence="2">
    <location>
        <begin position="46"/>
        <end position="67"/>
    </location>
</feature>
<name>A0A375FMC9_9BURK</name>
<evidence type="ECO:0000256" key="2">
    <source>
        <dbReference type="SAM" id="Phobius"/>
    </source>
</evidence>
<organism evidence="3 5">
    <name type="scientific">Cupriavidus taiwanensis</name>
    <dbReference type="NCBI Taxonomy" id="164546"/>
    <lineage>
        <taxon>Bacteria</taxon>
        <taxon>Pseudomonadati</taxon>
        <taxon>Pseudomonadota</taxon>
        <taxon>Betaproteobacteria</taxon>
        <taxon>Burkholderiales</taxon>
        <taxon>Burkholderiaceae</taxon>
        <taxon>Cupriavidus</taxon>
    </lineage>
</organism>
<reference evidence="3" key="2">
    <citation type="submission" date="2018-01" db="EMBL/GenBank/DDBJ databases">
        <authorList>
            <person name="Clerissi C."/>
        </authorList>
    </citation>
    <scope>NUCLEOTIDE SEQUENCE</scope>
    <source>
        <strain evidence="3">Cupriavidus taiwanensis STM 8556</strain>
    </source>
</reference>
<evidence type="ECO:0000313" key="4">
    <source>
        <dbReference type="EMBL" id="SPD49084.1"/>
    </source>
</evidence>
<evidence type="ECO:0000313" key="5">
    <source>
        <dbReference type="Proteomes" id="UP000256952"/>
    </source>
</evidence>
<dbReference type="EMBL" id="OFTH01000054">
    <property type="protein sequence ID" value="SOZ75317.1"/>
    <property type="molecule type" value="Genomic_DNA"/>
</dbReference>
<gene>
    <name evidence="4" type="ORF">CBM2612_P0429</name>
    <name evidence="3" type="ORF">CBM2613_U30003</name>
</gene>
<protein>
    <submittedName>
        <fullName evidence="3">Uncharacterized protein</fullName>
    </submittedName>
</protein>
<feature type="transmembrane region" description="Helical" evidence="2">
    <location>
        <begin position="193"/>
        <end position="219"/>
    </location>
</feature>
<sequence>MKPFRRPARIPPVVLSPRHGRGTPRSEPAPLTRPIGPLAEERVKSLVTWTSISYACGFFIVLLHTWRLGLPVIELIHPIYVWIGVPLAMFGYFLDHIFGYFQRGASEAMEDVRTGWSRATGLDASGDLSDDLLKALRPALFLGPLSYPVARLMNRWLCSVATKEDQRAKQLKTPADYAAWSTHLRRLLGWVHMVLAVARSFTLLVYALYLGLLVMLYVWTLYPQIPQSLGGGKPSSATLVVEASALPTSLLARTGGLAMEATEKATVSLPVWMLYGTKEAYFVRVRTPSNEDAKTAFRWHVTGETLSIKAETVKSISWGGS</sequence>
<feature type="transmembrane region" description="Helical" evidence="2">
    <location>
        <begin position="79"/>
        <end position="101"/>
    </location>
</feature>
<geneLocation type="plasmid" evidence="4">
    <name>I</name>
</geneLocation>
<reference evidence="4 5" key="1">
    <citation type="submission" date="2018-01" db="EMBL/GenBank/DDBJ databases">
        <authorList>
            <person name="Gaut B.S."/>
            <person name="Morton B.R."/>
            <person name="Clegg M.T."/>
            <person name="Duvall M.R."/>
        </authorList>
    </citation>
    <scope>NUCLEOTIDE SEQUENCE [LARGE SCALE GENOMIC DNA]</scope>
    <source>
        <strain evidence="4">Cupriavidus taiwanensis STM 8555</strain>
        <plasmid evidence="4">I</plasmid>
    </source>
</reference>
<dbReference type="EMBL" id="LT984809">
    <property type="protein sequence ID" value="SPD49084.1"/>
    <property type="molecule type" value="Genomic_DNA"/>
</dbReference>
<evidence type="ECO:0000313" key="3">
    <source>
        <dbReference type="EMBL" id="SOZ75317.1"/>
    </source>
</evidence>
<keyword evidence="4" id="KW-0614">Plasmid</keyword>
<feature type="region of interest" description="Disordered" evidence="1">
    <location>
        <begin position="1"/>
        <end position="33"/>
    </location>
</feature>
<dbReference type="Proteomes" id="UP000256952">
    <property type="component" value="Unassembled WGS sequence"/>
</dbReference>
<keyword evidence="2" id="KW-0812">Transmembrane</keyword>
<proteinExistence type="predicted"/>
<dbReference type="AlphaFoldDB" id="A0A375FMC9"/>